<keyword evidence="2 4" id="KW-0808">Transferase</keyword>
<dbReference type="InterPro" id="IPR018193">
    <property type="entry name" value="Glyc_kinase_flavodox-like_fold"/>
</dbReference>
<evidence type="ECO:0000256" key="1">
    <source>
        <dbReference type="ARBA" id="ARBA00006284"/>
    </source>
</evidence>
<gene>
    <name evidence="6" type="ORF">H6G74_05835</name>
</gene>
<reference evidence="6 7" key="1">
    <citation type="journal article" date="2020" name="ISME J.">
        <title>Comparative genomics reveals insights into cyanobacterial evolution and habitat adaptation.</title>
        <authorList>
            <person name="Chen M.Y."/>
            <person name="Teng W.K."/>
            <person name="Zhao L."/>
            <person name="Hu C.X."/>
            <person name="Zhou Y.K."/>
            <person name="Han B.P."/>
            <person name="Song L.R."/>
            <person name="Shu W.S."/>
        </authorList>
    </citation>
    <scope>NUCLEOTIDE SEQUENCE [LARGE SCALE GENOMIC DNA]</scope>
    <source>
        <strain evidence="6 7">FACHB-130</strain>
    </source>
</reference>
<evidence type="ECO:0000256" key="5">
    <source>
        <dbReference type="SAM" id="MobiDB-lite"/>
    </source>
</evidence>
<sequence>MTLNILIAPSGFKESLDAEQVADCIATGIARVIPDVNICKAPLVDGGEGFSKTLVAATGGTLHHLEVTGPVGQKVQSHFGFLGGTMKKTAVLEMAAAAGLRLVPTNMRNPMITTTYGVGELIKAALDAGAERILVGCGDSGTNDGGAGMAQALGVKLLDEHGNDLGLGCSELVKLQRIDLSTKDSRLNQVEIDVACNWHNLLCGEKGVARVFGPQKGASAETVEQMAFALEHYAAVIKADLGLDVREMPGSGASGGLGTGLHALIGAKLHPRYDIVMQYLELDNLIPKADLVITAEGCIDFQTPRGKIPAEVAKRAKRYQLPVIALVGTIGEGAEINFHQGIDYFNSILTHPCQLNEAISQTGTLLTNAAEQVARLLLVGKQIRRYQDIGQRNKTNHKGRRVSESQLVTSSYKSIS</sequence>
<dbReference type="Gene3D" id="3.90.1510.10">
    <property type="entry name" value="Glycerate kinase, domain 2"/>
    <property type="match status" value="1"/>
</dbReference>
<dbReference type="NCBIfam" id="TIGR00045">
    <property type="entry name" value="glycerate kinase"/>
    <property type="match status" value="1"/>
</dbReference>
<dbReference type="PIRSF" id="PIRSF006078">
    <property type="entry name" value="GlxK"/>
    <property type="match status" value="1"/>
</dbReference>
<dbReference type="InterPro" id="IPR004381">
    <property type="entry name" value="Glycerate_kinase"/>
</dbReference>
<protein>
    <submittedName>
        <fullName evidence="6">Glycerate kinase</fullName>
    </submittedName>
</protein>
<dbReference type="Gene3D" id="3.40.50.10350">
    <property type="entry name" value="Glycerate kinase, domain 1"/>
    <property type="match status" value="1"/>
</dbReference>
<accession>A0ABR8FUV8</accession>
<proteinExistence type="inferred from homology"/>
<dbReference type="Pfam" id="PF02595">
    <property type="entry name" value="Gly_kinase"/>
    <property type="match status" value="1"/>
</dbReference>
<keyword evidence="7" id="KW-1185">Reference proteome</keyword>
<dbReference type="RefSeq" id="WP_190966775.1">
    <property type="nucleotide sequence ID" value="NZ_JACJTB010000004.1"/>
</dbReference>
<dbReference type="GO" id="GO:0016301">
    <property type="term" value="F:kinase activity"/>
    <property type="evidence" value="ECO:0007669"/>
    <property type="project" value="UniProtKB-KW"/>
</dbReference>
<evidence type="ECO:0000313" key="7">
    <source>
        <dbReference type="Proteomes" id="UP000603457"/>
    </source>
</evidence>
<evidence type="ECO:0000256" key="2">
    <source>
        <dbReference type="ARBA" id="ARBA00022679"/>
    </source>
</evidence>
<comment type="caution">
    <text evidence="6">The sequence shown here is derived from an EMBL/GenBank/DDBJ whole genome shotgun (WGS) entry which is preliminary data.</text>
</comment>
<dbReference type="EMBL" id="JACJTB010000004">
    <property type="protein sequence ID" value="MBD2593849.1"/>
    <property type="molecule type" value="Genomic_DNA"/>
</dbReference>
<dbReference type="GO" id="GO:0003746">
    <property type="term" value="F:translation elongation factor activity"/>
    <property type="evidence" value="ECO:0007669"/>
    <property type="project" value="UniProtKB-KW"/>
</dbReference>
<keyword evidence="6" id="KW-0648">Protein biosynthesis</keyword>
<organism evidence="6 7">
    <name type="scientific">Nostoc spongiaeforme FACHB-130</name>
    <dbReference type="NCBI Taxonomy" id="1357510"/>
    <lineage>
        <taxon>Bacteria</taxon>
        <taxon>Bacillati</taxon>
        <taxon>Cyanobacteriota</taxon>
        <taxon>Cyanophyceae</taxon>
        <taxon>Nostocales</taxon>
        <taxon>Nostocaceae</taxon>
        <taxon>Nostoc</taxon>
    </lineage>
</organism>
<evidence type="ECO:0000313" key="6">
    <source>
        <dbReference type="EMBL" id="MBD2593849.1"/>
    </source>
</evidence>
<dbReference type="PANTHER" id="PTHR21599:SF0">
    <property type="entry name" value="GLYCERATE KINASE"/>
    <property type="match status" value="1"/>
</dbReference>
<dbReference type="Proteomes" id="UP000603457">
    <property type="component" value="Unassembled WGS sequence"/>
</dbReference>
<comment type="similarity">
    <text evidence="1 4">Belongs to the glycerate kinase type-1 family.</text>
</comment>
<evidence type="ECO:0000256" key="4">
    <source>
        <dbReference type="PIRNR" id="PIRNR006078"/>
    </source>
</evidence>
<name>A0ABR8FUV8_9NOSO</name>
<dbReference type="SUPFAM" id="SSF110738">
    <property type="entry name" value="Glycerate kinase I"/>
    <property type="match status" value="1"/>
</dbReference>
<keyword evidence="3 4" id="KW-0418">Kinase</keyword>
<evidence type="ECO:0000256" key="3">
    <source>
        <dbReference type="ARBA" id="ARBA00022777"/>
    </source>
</evidence>
<feature type="region of interest" description="Disordered" evidence="5">
    <location>
        <begin position="389"/>
        <end position="416"/>
    </location>
</feature>
<dbReference type="InterPro" id="IPR036129">
    <property type="entry name" value="Glycerate_kinase_sf"/>
</dbReference>
<dbReference type="PANTHER" id="PTHR21599">
    <property type="entry name" value="GLYCERATE KINASE"/>
    <property type="match status" value="1"/>
</dbReference>
<dbReference type="InterPro" id="IPR018197">
    <property type="entry name" value="Glycerate_kinase_RE-like"/>
</dbReference>
<keyword evidence="6" id="KW-0251">Elongation factor</keyword>
<feature type="compositionally biased region" description="Polar residues" evidence="5">
    <location>
        <begin position="404"/>
        <end position="416"/>
    </location>
</feature>